<evidence type="ECO:0000259" key="7">
    <source>
        <dbReference type="Pfam" id="PF00590"/>
    </source>
</evidence>
<dbReference type="CDD" id="cd11648">
    <property type="entry name" value="RsmI"/>
    <property type="match status" value="1"/>
</dbReference>
<accession>U2K8U4</accession>
<dbReference type="PIRSF" id="PIRSF005917">
    <property type="entry name" value="MTase_YraL"/>
    <property type="match status" value="1"/>
</dbReference>
<sequence>MSGTLYIIGTPIGNLEDITMRQLRLLGEVDFLAAEDTRVTRKLLSHYDIHTPIVSYHEHSGLTVAQSIANRILAGESCGVVTDAGMPCISDPGEPLVQLCHQLGVPMEVVPGPSAAIAALAISGQHTSRFAFEGFLSVNRNQRAAHLEQLRDEQRTMIFYEAPHKLCRTLADMAAVFGGDRSLSLCRELTKIHEEVQLTTFAQAIAYYENTPPRGEYVLVVAGAVPQKAESVTLEEAVEQVRRCVADGQKLTQACKTVAAETGYRKSELYDAVQES</sequence>
<dbReference type="InterPro" id="IPR014777">
    <property type="entry name" value="4pyrrole_Mease_sub1"/>
</dbReference>
<dbReference type="PANTHER" id="PTHR46111:SF1">
    <property type="entry name" value="RIBOSOMAL RNA SMALL SUBUNIT METHYLTRANSFERASE I"/>
    <property type="match status" value="1"/>
</dbReference>
<dbReference type="GO" id="GO:0070677">
    <property type="term" value="F:rRNA (cytosine-2'-O-)-methyltransferase activity"/>
    <property type="evidence" value="ECO:0007669"/>
    <property type="project" value="UniProtKB-UniRule"/>
</dbReference>
<dbReference type="Gene3D" id="3.30.950.10">
    <property type="entry name" value="Methyltransferase, Cobalt-precorrin-4 Transmethylase, Domain 2"/>
    <property type="match status" value="1"/>
</dbReference>
<dbReference type="Pfam" id="PF00590">
    <property type="entry name" value="TP_methylase"/>
    <property type="match status" value="1"/>
</dbReference>
<evidence type="ECO:0000313" key="9">
    <source>
        <dbReference type="Proteomes" id="UP000016662"/>
    </source>
</evidence>
<dbReference type="Proteomes" id="UP000016662">
    <property type="component" value="Unassembled WGS sequence"/>
</dbReference>
<dbReference type="HOGENOM" id="CLU_044779_2_0_9"/>
<dbReference type="EMBL" id="AWVF01000228">
    <property type="protein sequence ID" value="ERJ94931.1"/>
    <property type="molecule type" value="Genomic_DNA"/>
</dbReference>
<dbReference type="InterPro" id="IPR000878">
    <property type="entry name" value="4pyrrol_Mease"/>
</dbReference>
<proteinExistence type="inferred from homology"/>
<evidence type="ECO:0000256" key="6">
    <source>
        <dbReference type="HAMAP-Rule" id="MF_01877"/>
    </source>
</evidence>
<dbReference type="InterPro" id="IPR008189">
    <property type="entry name" value="rRNA_ssu_MeTfrase_I"/>
</dbReference>
<evidence type="ECO:0000256" key="5">
    <source>
        <dbReference type="ARBA" id="ARBA00022691"/>
    </source>
</evidence>
<protein>
    <recommendedName>
        <fullName evidence="6">Ribosomal RNA small subunit methyltransferase I</fullName>
        <ecNumber evidence="6">2.1.1.198</ecNumber>
    </recommendedName>
    <alternativeName>
        <fullName evidence="6">16S rRNA 2'-O-ribose C1402 methyltransferase</fullName>
    </alternativeName>
    <alternativeName>
        <fullName evidence="6">rRNA (cytidine-2'-O-)-methyltransferase RsmI</fullName>
    </alternativeName>
</protein>
<comment type="caution">
    <text evidence="8">The sequence shown here is derived from an EMBL/GenBank/DDBJ whole genome shotgun (WGS) entry which is preliminary data.</text>
</comment>
<evidence type="ECO:0000256" key="1">
    <source>
        <dbReference type="ARBA" id="ARBA00022490"/>
    </source>
</evidence>
<dbReference type="NCBIfam" id="TIGR00096">
    <property type="entry name" value="16S rRNA (cytidine(1402)-2'-O)-methyltransferase"/>
    <property type="match status" value="1"/>
</dbReference>
<dbReference type="InterPro" id="IPR014776">
    <property type="entry name" value="4pyrrole_Mease_sub2"/>
</dbReference>
<dbReference type="InterPro" id="IPR035996">
    <property type="entry name" value="4pyrrol_Methylase_sf"/>
</dbReference>
<dbReference type="FunFam" id="3.40.1010.10:FF:000007">
    <property type="entry name" value="Ribosomal RNA small subunit methyltransferase I"/>
    <property type="match status" value="1"/>
</dbReference>
<dbReference type="Gene3D" id="3.40.1010.10">
    <property type="entry name" value="Cobalt-precorrin-4 Transmethylase, Domain 1"/>
    <property type="match status" value="1"/>
</dbReference>
<dbReference type="PATRIC" id="fig|411473.3.peg.1481"/>
<keyword evidence="3 6" id="KW-0489">Methyltransferase</keyword>
<gene>
    <name evidence="6" type="primary">rsmI</name>
    <name evidence="8" type="ORF">RUMCAL_01809</name>
</gene>
<comment type="similarity">
    <text evidence="6">Belongs to the methyltransferase superfamily. RsmI family.</text>
</comment>
<dbReference type="EC" id="2.1.1.198" evidence="6"/>
<keyword evidence="4 6" id="KW-0808">Transferase</keyword>
<keyword evidence="2 6" id="KW-0698">rRNA processing</keyword>
<dbReference type="HAMAP" id="MF_01877">
    <property type="entry name" value="16SrRNA_methyltr_I"/>
    <property type="match status" value="1"/>
</dbReference>
<dbReference type="PANTHER" id="PTHR46111">
    <property type="entry name" value="RIBOSOMAL RNA SMALL SUBUNIT METHYLTRANSFERASE I"/>
    <property type="match status" value="1"/>
</dbReference>
<dbReference type="AlphaFoldDB" id="U2K8U4"/>
<dbReference type="STRING" id="411473.RUMCAL_01809"/>
<comment type="catalytic activity">
    <reaction evidence="6">
        <text>cytidine(1402) in 16S rRNA + S-adenosyl-L-methionine = 2'-O-methylcytidine(1402) in 16S rRNA + S-adenosyl-L-homocysteine + H(+)</text>
        <dbReference type="Rhea" id="RHEA:42924"/>
        <dbReference type="Rhea" id="RHEA-COMP:10285"/>
        <dbReference type="Rhea" id="RHEA-COMP:10286"/>
        <dbReference type="ChEBI" id="CHEBI:15378"/>
        <dbReference type="ChEBI" id="CHEBI:57856"/>
        <dbReference type="ChEBI" id="CHEBI:59789"/>
        <dbReference type="ChEBI" id="CHEBI:74495"/>
        <dbReference type="ChEBI" id="CHEBI:82748"/>
        <dbReference type="EC" id="2.1.1.198"/>
    </reaction>
</comment>
<dbReference type="RefSeq" id="WP_021683288.1">
    <property type="nucleotide sequence ID" value="NZ_KI260475.1"/>
</dbReference>
<name>U2K8U4_9FIRM</name>
<dbReference type="GO" id="GO:0005737">
    <property type="term" value="C:cytoplasm"/>
    <property type="evidence" value="ECO:0007669"/>
    <property type="project" value="UniProtKB-SubCell"/>
</dbReference>
<evidence type="ECO:0000256" key="3">
    <source>
        <dbReference type="ARBA" id="ARBA00022603"/>
    </source>
</evidence>
<keyword evidence="9" id="KW-1185">Reference proteome</keyword>
<reference evidence="8 9" key="1">
    <citation type="submission" date="2013-07" db="EMBL/GenBank/DDBJ databases">
        <authorList>
            <person name="Weinstock G."/>
            <person name="Sodergren E."/>
            <person name="Wylie T."/>
            <person name="Fulton L."/>
            <person name="Fulton R."/>
            <person name="Fronick C."/>
            <person name="O'Laughlin M."/>
            <person name="Godfrey J."/>
            <person name="Miner T."/>
            <person name="Herter B."/>
            <person name="Appelbaum E."/>
            <person name="Cordes M."/>
            <person name="Lek S."/>
            <person name="Wollam A."/>
            <person name="Pepin K.H."/>
            <person name="Palsikar V.B."/>
            <person name="Mitreva M."/>
            <person name="Wilson R.K."/>
        </authorList>
    </citation>
    <scope>NUCLEOTIDE SEQUENCE [LARGE SCALE GENOMIC DNA]</scope>
    <source>
        <strain evidence="8 9">ATCC 27760</strain>
    </source>
</reference>
<organism evidence="8 9">
    <name type="scientific">Ruminococcus callidus ATCC 27760</name>
    <dbReference type="NCBI Taxonomy" id="411473"/>
    <lineage>
        <taxon>Bacteria</taxon>
        <taxon>Bacillati</taxon>
        <taxon>Bacillota</taxon>
        <taxon>Clostridia</taxon>
        <taxon>Eubacteriales</taxon>
        <taxon>Oscillospiraceae</taxon>
        <taxon>Ruminococcus</taxon>
    </lineage>
</organism>
<evidence type="ECO:0000256" key="4">
    <source>
        <dbReference type="ARBA" id="ARBA00022679"/>
    </source>
</evidence>
<comment type="subcellular location">
    <subcellularLocation>
        <location evidence="6">Cytoplasm</location>
    </subcellularLocation>
</comment>
<feature type="domain" description="Tetrapyrrole methylase" evidence="7">
    <location>
        <begin position="4"/>
        <end position="203"/>
    </location>
</feature>
<dbReference type="SUPFAM" id="SSF53790">
    <property type="entry name" value="Tetrapyrrole methylase"/>
    <property type="match status" value="1"/>
</dbReference>
<keyword evidence="1 6" id="KW-0963">Cytoplasm</keyword>
<evidence type="ECO:0000256" key="2">
    <source>
        <dbReference type="ARBA" id="ARBA00022552"/>
    </source>
</evidence>
<dbReference type="eggNOG" id="COG0313">
    <property type="taxonomic scope" value="Bacteria"/>
</dbReference>
<dbReference type="FunFam" id="3.30.950.10:FF:000002">
    <property type="entry name" value="Ribosomal RNA small subunit methyltransferase I"/>
    <property type="match status" value="1"/>
</dbReference>
<dbReference type="OrthoDB" id="9809084at2"/>
<keyword evidence="5 6" id="KW-0949">S-adenosyl-L-methionine</keyword>
<comment type="function">
    <text evidence="6">Catalyzes the 2'-O-methylation of the ribose of cytidine 1402 (C1402) in 16S rRNA.</text>
</comment>
<evidence type="ECO:0000313" key="8">
    <source>
        <dbReference type="EMBL" id="ERJ94931.1"/>
    </source>
</evidence>